<evidence type="ECO:0000313" key="3">
    <source>
        <dbReference type="EMBL" id="CAG7607515.1"/>
    </source>
</evidence>
<keyword evidence="1" id="KW-0472">Membrane</keyword>
<reference evidence="3" key="1">
    <citation type="submission" date="2021-06" db="EMBL/GenBank/DDBJ databases">
        <authorList>
            <person name="Criscuolo A."/>
        </authorList>
    </citation>
    <scope>NUCLEOTIDE SEQUENCE</scope>
    <source>
        <strain evidence="3">CIP111803</strain>
    </source>
</reference>
<dbReference type="EMBL" id="CAJVAP010000009">
    <property type="protein sequence ID" value="CAG7607515.1"/>
    <property type="molecule type" value="Genomic_DNA"/>
</dbReference>
<dbReference type="InterPro" id="IPR048052">
    <property type="entry name" value="FM1-like"/>
</dbReference>
<feature type="transmembrane region" description="Helical" evidence="1">
    <location>
        <begin position="510"/>
        <end position="529"/>
    </location>
</feature>
<organism evidence="3 4">
    <name type="scientific">Leucobacter soli</name>
    <dbReference type="NCBI Taxonomy" id="2812850"/>
    <lineage>
        <taxon>Bacteria</taxon>
        <taxon>Bacillati</taxon>
        <taxon>Actinomycetota</taxon>
        <taxon>Actinomycetes</taxon>
        <taxon>Micrococcales</taxon>
        <taxon>Microbacteriaceae</taxon>
        <taxon>Leucobacter</taxon>
    </lineage>
</organism>
<protein>
    <submittedName>
        <fullName evidence="3">Fimbrial subunit type 1</fullName>
    </submittedName>
</protein>
<dbReference type="AlphaFoldDB" id="A0A916JYF0"/>
<feature type="domain" description="Gram-positive pilin subunit D1 N-terminal" evidence="2">
    <location>
        <begin position="70"/>
        <end position="205"/>
    </location>
</feature>
<dbReference type="InterPro" id="IPR032364">
    <property type="entry name" value="GramPos_pilinD1_N"/>
</dbReference>
<keyword evidence="4" id="KW-1185">Reference proteome</keyword>
<accession>A0A916JYF0</accession>
<dbReference type="RefSeq" id="WP_218114650.1">
    <property type="nucleotide sequence ID" value="NZ_CAJVAP010000009.1"/>
</dbReference>
<proteinExistence type="predicted"/>
<dbReference type="Proteomes" id="UP000693892">
    <property type="component" value="Unassembled WGS sequence"/>
</dbReference>
<keyword evidence="1" id="KW-0812">Transmembrane</keyword>
<gene>
    <name evidence="3" type="ORF">LEUCIP111803_01031</name>
</gene>
<evidence type="ECO:0000259" key="2">
    <source>
        <dbReference type="Pfam" id="PF16555"/>
    </source>
</evidence>
<name>A0A916JYF0_9MICO</name>
<dbReference type="NCBIfam" id="NF033902">
    <property type="entry name" value="iso_D2_wall_anc"/>
    <property type="match status" value="1"/>
</dbReference>
<dbReference type="Pfam" id="PF16555">
    <property type="entry name" value="GramPos_pilinD1"/>
    <property type="match status" value="1"/>
</dbReference>
<comment type="caution">
    <text evidence="3">The sequence shown here is derived from an EMBL/GenBank/DDBJ whole genome shotgun (WGS) entry which is preliminary data.</text>
</comment>
<keyword evidence="1" id="KW-1133">Transmembrane helix</keyword>
<sequence>MIRHAARPAARASARPAILDALLSAQRSARPAALLVSLVPALLVIMVALPTHSALALGLAAPSIDPSAVTEIRIHKFEQPPTRGTAATGLPQDTTGLVPVAGATFTARLVPGIDLTTSAGQAAAAALTAADAAALVAGRPIAATDETDGAGDATLAPLGVGLYYVQETVTPSGYVGAAPFLVALPLTNPETLNDRLTVVHVYPKNAHVSISLDVRDADAVAVGDTVSWTSRSSIPNLPVLDGYRIVQEIDPKLELVGAAGGAPGDAAGEVVVALDCAGCPPLQTGVHYTRSYDPVTREITVDFTAAGLRVLEDAVSAHPDASVTVGYGTRVLGDGELRNRALLYADRASIDGDPGSAGPVSDTAVTKWGPLAILVHERGKPNVLIPGAKFRLFLSAEDAKAGRNPIVVDGTSEWTTDENGEIRVDGLRFSDFVDGLERDESDPLYRSYYVILTEIPEGYRGTKTPIALSVTSTVEPQIAVVELWRPQVGGDDDDDDGDQDGGLSTTGVRIAGIGLLGAILAIGGAMILARRRERDEDRAVQ</sequence>
<evidence type="ECO:0000313" key="4">
    <source>
        <dbReference type="Proteomes" id="UP000693892"/>
    </source>
</evidence>
<evidence type="ECO:0000256" key="1">
    <source>
        <dbReference type="SAM" id="Phobius"/>
    </source>
</evidence>